<keyword evidence="2" id="KW-0238">DNA-binding</keyword>
<dbReference type="Pfam" id="PF01037">
    <property type="entry name" value="AsnC_trans_reg"/>
    <property type="match status" value="1"/>
</dbReference>
<dbReference type="PANTHER" id="PTHR30154:SF34">
    <property type="entry name" value="TRANSCRIPTIONAL REGULATOR AZLB"/>
    <property type="match status" value="1"/>
</dbReference>
<dbReference type="Gene3D" id="3.30.70.920">
    <property type="match status" value="1"/>
</dbReference>
<keyword evidence="1" id="KW-0805">Transcription regulation</keyword>
<evidence type="ECO:0000256" key="1">
    <source>
        <dbReference type="ARBA" id="ARBA00023015"/>
    </source>
</evidence>
<organism evidence="5 6">
    <name type="scientific">Janibacter indicus</name>
    <dbReference type="NCBI Taxonomy" id="857417"/>
    <lineage>
        <taxon>Bacteria</taxon>
        <taxon>Bacillati</taxon>
        <taxon>Actinomycetota</taxon>
        <taxon>Actinomycetes</taxon>
        <taxon>Micrococcales</taxon>
        <taxon>Intrasporangiaceae</taxon>
        <taxon>Janibacter</taxon>
    </lineage>
</organism>
<dbReference type="Proteomes" id="UP000182938">
    <property type="component" value="Chromosome"/>
</dbReference>
<dbReference type="GO" id="GO:0043565">
    <property type="term" value="F:sequence-specific DNA binding"/>
    <property type="evidence" value="ECO:0007669"/>
    <property type="project" value="InterPro"/>
</dbReference>
<keyword evidence="3" id="KW-0804">Transcription</keyword>
<name>A0A1L3MGI4_9MICO</name>
<protein>
    <recommendedName>
        <fullName evidence="4">HTH asnC-type domain-containing protein</fullName>
    </recommendedName>
</protein>
<gene>
    <name evidence="5" type="ORF">ASJ30_07745</name>
</gene>
<dbReference type="GO" id="GO:0043200">
    <property type="term" value="P:response to amino acid"/>
    <property type="evidence" value="ECO:0007669"/>
    <property type="project" value="TreeGrafter"/>
</dbReference>
<dbReference type="InterPro" id="IPR036388">
    <property type="entry name" value="WH-like_DNA-bd_sf"/>
</dbReference>
<dbReference type="InterPro" id="IPR036390">
    <property type="entry name" value="WH_DNA-bd_sf"/>
</dbReference>
<dbReference type="SUPFAM" id="SSF54909">
    <property type="entry name" value="Dimeric alpha+beta barrel"/>
    <property type="match status" value="1"/>
</dbReference>
<dbReference type="PROSITE" id="PS50956">
    <property type="entry name" value="HTH_ASNC_2"/>
    <property type="match status" value="1"/>
</dbReference>
<dbReference type="InterPro" id="IPR019887">
    <property type="entry name" value="Tscrpt_reg_AsnC/Lrp_C"/>
</dbReference>
<keyword evidence="6" id="KW-1185">Reference proteome</keyword>
<dbReference type="EMBL" id="CP013290">
    <property type="protein sequence ID" value="APH01441.1"/>
    <property type="molecule type" value="Genomic_DNA"/>
</dbReference>
<dbReference type="Gene3D" id="1.10.10.10">
    <property type="entry name" value="Winged helix-like DNA-binding domain superfamily/Winged helix DNA-binding domain"/>
    <property type="match status" value="1"/>
</dbReference>
<evidence type="ECO:0000313" key="5">
    <source>
        <dbReference type="EMBL" id="APH01441.1"/>
    </source>
</evidence>
<reference evidence="5 6" key="1">
    <citation type="submission" date="2015-11" db="EMBL/GenBank/DDBJ databases">
        <authorList>
            <person name="Zhang Y."/>
            <person name="Guo Z."/>
        </authorList>
    </citation>
    <scope>NUCLEOTIDE SEQUENCE [LARGE SCALE GENOMIC DNA]</scope>
    <source>
        <strain evidence="5 6">YFY001</strain>
    </source>
</reference>
<evidence type="ECO:0000259" key="4">
    <source>
        <dbReference type="PROSITE" id="PS50956"/>
    </source>
</evidence>
<dbReference type="SMART" id="SM00344">
    <property type="entry name" value="HTH_ASNC"/>
    <property type="match status" value="1"/>
</dbReference>
<evidence type="ECO:0000256" key="2">
    <source>
        <dbReference type="ARBA" id="ARBA00023125"/>
    </source>
</evidence>
<accession>A0A1L3MGI4</accession>
<dbReference type="InterPro" id="IPR011991">
    <property type="entry name" value="ArsR-like_HTH"/>
</dbReference>
<dbReference type="PRINTS" id="PR00033">
    <property type="entry name" value="HTHASNC"/>
</dbReference>
<dbReference type="CDD" id="cd00090">
    <property type="entry name" value="HTH_ARSR"/>
    <property type="match status" value="1"/>
</dbReference>
<dbReference type="SUPFAM" id="SSF46785">
    <property type="entry name" value="Winged helix' DNA-binding domain"/>
    <property type="match status" value="1"/>
</dbReference>
<sequence>MGDDVTVSQPDRLDRQILSHLVHDGRATYQELSREVRLSASSVAERVRHLRAAGVIRGYRAELDAAALGRPLTMVSEVRLRESTVRREFAASLAAIPQVVAGSRLTGDYDYELRLACRDAAEFESIVDRLRADHGVVAIRSRMVLHDLEIDPGGLAGLE</sequence>
<evidence type="ECO:0000313" key="6">
    <source>
        <dbReference type="Proteomes" id="UP000182938"/>
    </source>
</evidence>
<proteinExistence type="predicted"/>
<feature type="domain" description="HTH asnC-type" evidence="4">
    <location>
        <begin position="10"/>
        <end position="71"/>
    </location>
</feature>
<dbReference type="GO" id="GO:0005829">
    <property type="term" value="C:cytosol"/>
    <property type="evidence" value="ECO:0007669"/>
    <property type="project" value="TreeGrafter"/>
</dbReference>
<dbReference type="Pfam" id="PF13404">
    <property type="entry name" value="HTH_AsnC-type"/>
    <property type="match status" value="1"/>
</dbReference>
<dbReference type="AlphaFoldDB" id="A0A1L3MGI4"/>
<dbReference type="KEGG" id="jte:ASJ30_07745"/>
<dbReference type="PANTHER" id="PTHR30154">
    <property type="entry name" value="LEUCINE-RESPONSIVE REGULATORY PROTEIN"/>
    <property type="match status" value="1"/>
</dbReference>
<dbReference type="InterPro" id="IPR000485">
    <property type="entry name" value="AsnC-type_HTH_dom"/>
</dbReference>
<evidence type="ECO:0000256" key="3">
    <source>
        <dbReference type="ARBA" id="ARBA00023163"/>
    </source>
</evidence>
<dbReference type="InterPro" id="IPR011008">
    <property type="entry name" value="Dimeric_a/b-barrel"/>
</dbReference>
<dbReference type="InterPro" id="IPR019888">
    <property type="entry name" value="Tscrpt_reg_AsnC-like"/>
</dbReference>